<dbReference type="InterPro" id="IPR036322">
    <property type="entry name" value="WD40_repeat_dom_sf"/>
</dbReference>
<dbReference type="Proteomes" id="UP001562354">
    <property type="component" value="Unassembled WGS sequence"/>
</dbReference>
<dbReference type="InterPro" id="IPR015943">
    <property type="entry name" value="WD40/YVTN_repeat-like_dom_sf"/>
</dbReference>
<reference evidence="7 8" key="1">
    <citation type="submission" date="2024-07" db="EMBL/GenBank/DDBJ databases">
        <title>Draft sequence of the Neodothiora populina.</title>
        <authorList>
            <person name="Drown D.D."/>
            <person name="Schuette U.S."/>
            <person name="Buechlein A.B."/>
            <person name="Rusch D.R."/>
            <person name="Winton L.W."/>
            <person name="Adams G.A."/>
        </authorList>
    </citation>
    <scope>NUCLEOTIDE SEQUENCE [LARGE SCALE GENOMIC DNA]</scope>
    <source>
        <strain evidence="7 8">CPC 39397</strain>
    </source>
</reference>
<evidence type="ECO:0000256" key="2">
    <source>
        <dbReference type="ARBA" id="ARBA00023242"/>
    </source>
</evidence>
<dbReference type="SUPFAM" id="SSF50978">
    <property type="entry name" value="WD40 repeat-like"/>
    <property type="match status" value="1"/>
</dbReference>
<feature type="domain" description="RSE1/DDB1/CPSF1 C-terminal" evidence="4">
    <location>
        <begin position="868"/>
        <end position="1204"/>
    </location>
</feature>
<feature type="coiled-coil region" evidence="3">
    <location>
        <begin position="1208"/>
        <end position="1235"/>
    </location>
</feature>
<protein>
    <recommendedName>
        <fullName evidence="9">DNA damage-binding protein 1</fullName>
    </recommendedName>
</protein>
<evidence type="ECO:0000256" key="3">
    <source>
        <dbReference type="SAM" id="Coils"/>
    </source>
</evidence>
<feature type="domain" description="RSE1/DDB1/CPSF1 second beta-propeller" evidence="6">
    <location>
        <begin position="461"/>
        <end position="761"/>
    </location>
</feature>
<organism evidence="7 8">
    <name type="scientific">Neodothiora populina</name>
    <dbReference type="NCBI Taxonomy" id="2781224"/>
    <lineage>
        <taxon>Eukaryota</taxon>
        <taxon>Fungi</taxon>
        <taxon>Dikarya</taxon>
        <taxon>Ascomycota</taxon>
        <taxon>Pezizomycotina</taxon>
        <taxon>Dothideomycetes</taxon>
        <taxon>Dothideomycetidae</taxon>
        <taxon>Dothideales</taxon>
        <taxon>Dothioraceae</taxon>
        <taxon>Neodothiora</taxon>
    </lineage>
</organism>
<evidence type="ECO:0000259" key="6">
    <source>
        <dbReference type="Pfam" id="PF23726"/>
    </source>
</evidence>
<evidence type="ECO:0000256" key="1">
    <source>
        <dbReference type="ARBA" id="ARBA00004123"/>
    </source>
</evidence>
<feature type="domain" description="RSE1/DDB1/CPSF1 first beta-propeller" evidence="5">
    <location>
        <begin position="20"/>
        <end position="379"/>
    </location>
</feature>
<dbReference type="InterPro" id="IPR050358">
    <property type="entry name" value="RSE1/DDB1/CFT1"/>
</dbReference>
<gene>
    <name evidence="7" type="ORF">AAFC00_000246</name>
</gene>
<dbReference type="Pfam" id="PF03178">
    <property type="entry name" value="CPSF_A"/>
    <property type="match status" value="1"/>
</dbReference>
<evidence type="ECO:0000313" key="7">
    <source>
        <dbReference type="EMBL" id="KAL1296784.1"/>
    </source>
</evidence>
<evidence type="ECO:0008006" key="9">
    <source>
        <dbReference type="Google" id="ProtNLM"/>
    </source>
</evidence>
<dbReference type="InterPro" id="IPR004871">
    <property type="entry name" value="RSE1/DDB1/CPSF1_C"/>
</dbReference>
<dbReference type="RefSeq" id="XP_069196466.1">
    <property type="nucleotide sequence ID" value="XM_069341868.1"/>
</dbReference>
<accession>A0ABR3P3A5</accession>
<dbReference type="InterPro" id="IPR058543">
    <property type="entry name" value="Beta-prop_RSE1/DDB1/CPSF1_2nd"/>
</dbReference>
<keyword evidence="2" id="KW-0539">Nucleus</keyword>
<dbReference type="GeneID" id="95973949"/>
<dbReference type="Gene3D" id="2.130.10.10">
    <property type="entry name" value="YVTN repeat-like/Quinoprotein amine dehydrogenase"/>
    <property type="match status" value="3"/>
</dbReference>
<evidence type="ECO:0000259" key="4">
    <source>
        <dbReference type="Pfam" id="PF03178"/>
    </source>
</evidence>
<name>A0ABR3P3A5_9PEZI</name>
<dbReference type="PANTHER" id="PTHR10644">
    <property type="entry name" value="DNA REPAIR/RNA PROCESSING CPSF FAMILY"/>
    <property type="match status" value="1"/>
</dbReference>
<comment type="subcellular location">
    <subcellularLocation>
        <location evidence="1">Nucleus</location>
    </subcellularLocation>
</comment>
<dbReference type="Pfam" id="PF10433">
    <property type="entry name" value="Beta-prop_RSE1_1st"/>
    <property type="match status" value="1"/>
</dbReference>
<evidence type="ECO:0000313" key="8">
    <source>
        <dbReference type="Proteomes" id="UP001562354"/>
    </source>
</evidence>
<keyword evidence="8" id="KW-1185">Reference proteome</keyword>
<dbReference type="Pfam" id="PF23726">
    <property type="entry name" value="Beta-prop_RSE1_2nd"/>
    <property type="match status" value="1"/>
</dbReference>
<proteinExistence type="predicted"/>
<keyword evidence="3" id="KW-0175">Coiled coil</keyword>
<dbReference type="InterPro" id="IPR018846">
    <property type="entry name" value="Beta-prop_RSE1/DDB1/CPSF1_1st"/>
</dbReference>
<evidence type="ECO:0000259" key="5">
    <source>
        <dbReference type="Pfam" id="PF10433"/>
    </source>
</evidence>
<sequence>MSITSHMCMYSLTLQPAGMITHAMVGNFVASRPKEQQVVLAQAERLSLVSIDKDTDKVTTLITTNAFGILRSLSSSRVPGTPRDVIIVSSDSGRITLLSYDEVKNRFERVHLETFGKSGIRRTIPGQYVASDPRGRCTMFAAVEKNKVVYFLNRNQEQQITISSPQEVNKAQTLTFALCAVDTNFQNPVFAALEVDYTDSDQDPTDISYENREKLLVYYRVDLGLNHVVREWAEVVDYSSNLVFPVPGGLDGPSGVVVCSEGKITYRHNNQEPRSVLIPRRRGALENPDRERRIVAGVVHRFKAGFFHLLQTDDGDLFKLTMDLAEDDKGRKTGEVGNVELRYFDSFPVATTMCILKSGYLFVASDQGDSKFYRFLNLGMDIEPITNSADYEDDDTKIIPYFFPHEYENVEPSATLPSSHPQRHTLVEDVDGRDDWKIYTTAGTGIRSSLKVISNGLGVNEQTHAELPDAPSNIWTVANDRFADADKYIVLGFTNQTLFLEAGENTHEVHDHGLRGDVTTIHMGLMGDVGILQVWDRGFRFHTGDDAQAADWKCPAHRTILKATNNHQQLAIALSSGELLYFEVSQDGKRIQEYEQGSDVVSVSGVVQAMHMGHVPEGRVRSPFLVVGCDDSTIRVYSLDPGGGEMLKSQSIQSLTSPPRSIVILPMEDSTGMTTFVHVGLYSGLYLRAVLDDVTGELGDVRSRFLGADEAKLYPVMIKNTPALLACGARTFLSYPHPETKELLLTPLDYHSFNSASMLRSTVTGSRGRQISRQFVVALRGAEIFVFSIPDTSKNILTKSIPLQHTPRAFCRHPDFRYLHVVQSDPNTLPASAQAQLLEDPNRTEEEKRRLGPNEQFGWPRANGYWSSCIQVVDPLANVEEGEDPIAYSVDLTDNEAALSCAMVPFENQDGEVFLLVGTGKHMRPPGPRDPTKAAPPPVTGSVHVYRVLAPGKELELIHKTEFPSPIYALLPFQGRVALGVGNELFVYDLGMKALLRKSRTRMPSGTQIVALQTQGNRIVVGDVQESVTFVVYNRSTNKLTPFADDTVARWTTNFTMLDYDTVAGGDKFGNFWITRCPKQISDEADEPGAASFLANEKGYLQGTPNRLQLQLHDFVQDIPTSIQKTSLVPGGQEIIFWAGLQGTLGIFVPFVDREDVDFFTALEGHLRTEDGAGPLAGRDHLMYRSYYAPVKGVVDGDLCERFFLLSRDGKERIAAELDRTVREVEKKIGEMRTRVAF</sequence>
<comment type="caution">
    <text evidence="7">The sequence shown here is derived from an EMBL/GenBank/DDBJ whole genome shotgun (WGS) entry which is preliminary data.</text>
</comment>
<dbReference type="EMBL" id="JBFMKM010000018">
    <property type="protein sequence ID" value="KAL1296784.1"/>
    <property type="molecule type" value="Genomic_DNA"/>
</dbReference>